<dbReference type="AlphaFoldDB" id="A0A1T5A3B4"/>
<feature type="chain" id="PRO_5012956273" evidence="1">
    <location>
        <begin position="23"/>
        <end position="311"/>
    </location>
</feature>
<dbReference type="Gene3D" id="3.40.50.1820">
    <property type="entry name" value="alpha/beta hydrolase"/>
    <property type="match status" value="1"/>
</dbReference>
<dbReference type="EMBL" id="FUYP01000002">
    <property type="protein sequence ID" value="SKB29227.1"/>
    <property type="molecule type" value="Genomic_DNA"/>
</dbReference>
<dbReference type="OrthoDB" id="7172093at2"/>
<dbReference type="Proteomes" id="UP000190044">
    <property type="component" value="Unassembled WGS sequence"/>
</dbReference>
<evidence type="ECO:0000313" key="4">
    <source>
        <dbReference type="Proteomes" id="UP000190044"/>
    </source>
</evidence>
<dbReference type="InterPro" id="IPR029058">
    <property type="entry name" value="AB_hydrolase_fold"/>
</dbReference>
<proteinExistence type="predicted"/>
<evidence type="ECO:0000313" key="3">
    <source>
        <dbReference type="EMBL" id="SKB29227.1"/>
    </source>
</evidence>
<keyword evidence="1" id="KW-0732">Signal</keyword>
<feature type="domain" description="AB hydrolase-1" evidence="2">
    <location>
        <begin position="52"/>
        <end position="304"/>
    </location>
</feature>
<name>A0A1T5A3B4_9SPHN</name>
<evidence type="ECO:0000256" key="1">
    <source>
        <dbReference type="SAM" id="SignalP"/>
    </source>
</evidence>
<dbReference type="InterPro" id="IPR000073">
    <property type="entry name" value="AB_hydrolase_1"/>
</dbReference>
<dbReference type="PANTHER" id="PTHR43194:SF2">
    <property type="entry name" value="PEROXISOMAL MEMBRANE PROTEIN LPX1"/>
    <property type="match status" value="1"/>
</dbReference>
<sequence length="311" mass="32807">MRKLVPITGLLALLFADPAAHAQAAQPANSCTWPRIEGSRITIEVEGDGPDVVLIPGLSSPRAVWGETAQRLKDRYRLHLVQVRGFGDDAGVNAQGPVLEPMMQEVADYIDDCITNAGRPAPAVVGHSLGGLTGLMIAARAPHEVGRLMVVDAVPFIGTIFAPGATAELMKPQAEAMAAAMRAQYDAPKPATPVADPGPASMAGTMSNTPAGRIAVAGWMHGADPRVSAQLFYDDLTTDLRGELGKIAAPVTLLYAQDDSVMAADAARQAFEPQYEGIAKFKAQMVTGSRHFIMLDQPAAFARALDAFLAE</sequence>
<dbReference type="PANTHER" id="PTHR43194">
    <property type="entry name" value="HYDROLASE ALPHA/BETA FOLD FAMILY"/>
    <property type="match status" value="1"/>
</dbReference>
<feature type="signal peptide" evidence="1">
    <location>
        <begin position="1"/>
        <end position="22"/>
    </location>
</feature>
<reference evidence="4" key="1">
    <citation type="submission" date="2017-02" db="EMBL/GenBank/DDBJ databases">
        <authorList>
            <person name="Varghese N."/>
            <person name="Submissions S."/>
        </authorList>
    </citation>
    <scope>NUCLEOTIDE SEQUENCE [LARGE SCALE GENOMIC DNA]</scope>
    <source>
        <strain evidence="4">R11H</strain>
    </source>
</reference>
<accession>A0A1T5A3B4</accession>
<protein>
    <submittedName>
        <fullName evidence="3">Pimeloyl-ACP methyl ester carboxylesterase</fullName>
    </submittedName>
</protein>
<keyword evidence="4" id="KW-1185">Reference proteome</keyword>
<dbReference type="InterPro" id="IPR050228">
    <property type="entry name" value="Carboxylesterase_BioH"/>
</dbReference>
<dbReference type="SUPFAM" id="SSF53474">
    <property type="entry name" value="alpha/beta-Hydrolases"/>
    <property type="match status" value="1"/>
</dbReference>
<organism evidence="3 4">
    <name type="scientific">Sphingopyxis flava</name>
    <dbReference type="NCBI Taxonomy" id="1507287"/>
    <lineage>
        <taxon>Bacteria</taxon>
        <taxon>Pseudomonadati</taxon>
        <taxon>Pseudomonadota</taxon>
        <taxon>Alphaproteobacteria</taxon>
        <taxon>Sphingomonadales</taxon>
        <taxon>Sphingomonadaceae</taxon>
        <taxon>Sphingopyxis</taxon>
    </lineage>
</organism>
<evidence type="ECO:0000259" key="2">
    <source>
        <dbReference type="Pfam" id="PF12697"/>
    </source>
</evidence>
<dbReference type="PRINTS" id="PR00111">
    <property type="entry name" value="ABHYDROLASE"/>
</dbReference>
<dbReference type="Pfam" id="PF12697">
    <property type="entry name" value="Abhydrolase_6"/>
    <property type="match status" value="1"/>
</dbReference>
<gene>
    <name evidence="3" type="ORF">SAMN06295937_1002145</name>
</gene>
<dbReference type="RefSeq" id="WP_079637059.1">
    <property type="nucleotide sequence ID" value="NZ_FUYP01000002.1"/>
</dbReference>